<evidence type="ECO:0000256" key="7">
    <source>
        <dbReference type="RuleBase" id="RU003879"/>
    </source>
</evidence>
<evidence type="ECO:0000256" key="4">
    <source>
        <dbReference type="ARBA" id="ARBA00022692"/>
    </source>
</evidence>
<keyword evidence="7" id="KW-0813">Transport</keyword>
<feature type="transmembrane region" description="Helical" evidence="8">
    <location>
        <begin position="29"/>
        <end position="48"/>
    </location>
</feature>
<evidence type="ECO:0000313" key="10">
    <source>
        <dbReference type="Proteomes" id="UP000570514"/>
    </source>
</evidence>
<evidence type="ECO:0000256" key="8">
    <source>
        <dbReference type="SAM" id="Phobius"/>
    </source>
</evidence>
<dbReference type="GO" id="GO:0005886">
    <property type="term" value="C:plasma membrane"/>
    <property type="evidence" value="ECO:0007669"/>
    <property type="project" value="UniProtKB-SubCell"/>
</dbReference>
<gene>
    <name evidence="9" type="ORF">FHS83_001872</name>
</gene>
<keyword evidence="4 7" id="KW-0812">Transmembrane</keyword>
<dbReference type="PANTHER" id="PTHR30558">
    <property type="entry name" value="EXBD MEMBRANE COMPONENT OF PMF-DRIVEN MACROMOLECULE IMPORT SYSTEM"/>
    <property type="match status" value="1"/>
</dbReference>
<evidence type="ECO:0000256" key="5">
    <source>
        <dbReference type="ARBA" id="ARBA00022989"/>
    </source>
</evidence>
<protein>
    <submittedName>
        <fullName evidence="9">Biopolymer transport protein ExbD</fullName>
    </submittedName>
</protein>
<organism evidence="9 10">
    <name type="scientific">Rhizomicrobium palustre</name>
    <dbReference type="NCBI Taxonomy" id="189966"/>
    <lineage>
        <taxon>Bacteria</taxon>
        <taxon>Pseudomonadati</taxon>
        <taxon>Pseudomonadota</taxon>
        <taxon>Alphaproteobacteria</taxon>
        <taxon>Micropepsales</taxon>
        <taxon>Micropepsaceae</taxon>
        <taxon>Rhizomicrobium</taxon>
    </lineage>
</organism>
<evidence type="ECO:0000256" key="3">
    <source>
        <dbReference type="ARBA" id="ARBA00022475"/>
    </source>
</evidence>
<sequence>MAVFVQSQDGHGDEDDLNATINVVPLVDIMLVMLIIFLVTIPVIVKVVPVQLPNARNIATETKPENIVVAVTSDEDVYFNNSPVTYADLHNRFVTALLKAAKGGTPLPEVHIRADKDVRFEAVGRAILAAQQAGVPKVGFITEPRNQE</sequence>
<dbReference type="PANTHER" id="PTHR30558:SF7">
    <property type="entry name" value="TOL-PAL SYSTEM PROTEIN TOLR"/>
    <property type="match status" value="1"/>
</dbReference>
<comment type="subcellular location">
    <subcellularLocation>
        <location evidence="1">Cell membrane</location>
        <topology evidence="1">Single-pass membrane protein</topology>
    </subcellularLocation>
    <subcellularLocation>
        <location evidence="7">Cell membrane</location>
        <topology evidence="7">Single-pass type II membrane protein</topology>
    </subcellularLocation>
</comment>
<comment type="caution">
    <text evidence="9">The sequence shown here is derived from an EMBL/GenBank/DDBJ whole genome shotgun (WGS) entry which is preliminary data.</text>
</comment>
<name>A0A846MY55_9PROT</name>
<dbReference type="EMBL" id="JAASRM010000001">
    <property type="protein sequence ID" value="NIK88554.1"/>
    <property type="molecule type" value="Genomic_DNA"/>
</dbReference>
<reference evidence="9 10" key="1">
    <citation type="submission" date="2020-03" db="EMBL/GenBank/DDBJ databases">
        <title>Genomic Encyclopedia of Type Strains, Phase IV (KMG-IV): sequencing the most valuable type-strain genomes for metagenomic binning, comparative biology and taxonomic classification.</title>
        <authorList>
            <person name="Goeker M."/>
        </authorList>
    </citation>
    <scope>NUCLEOTIDE SEQUENCE [LARGE SCALE GENOMIC DNA]</scope>
    <source>
        <strain evidence="9 10">DSM 19867</strain>
    </source>
</reference>
<evidence type="ECO:0000256" key="6">
    <source>
        <dbReference type="ARBA" id="ARBA00023136"/>
    </source>
</evidence>
<dbReference type="RefSeq" id="WP_167082723.1">
    <property type="nucleotide sequence ID" value="NZ_BAAADC010000001.1"/>
</dbReference>
<keyword evidence="7" id="KW-0653">Protein transport</keyword>
<proteinExistence type="inferred from homology"/>
<dbReference type="GO" id="GO:0015031">
    <property type="term" value="P:protein transport"/>
    <property type="evidence" value="ECO:0007669"/>
    <property type="project" value="UniProtKB-KW"/>
</dbReference>
<accession>A0A846MY55</accession>
<keyword evidence="3" id="KW-1003">Cell membrane</keyword>
<keyword evidence="6 8" id="KW-0472">Membrane</keyword>
<dbReference type="Gene3D" id="3.30.420.270">
    <property type="match status" value="1"/>
</dbReference>
<keyword evidence="10" id="KW-1185">Reference proteome</keyword>
<dbReference type="AlphaFoldDB" id="A0A846MY55"/>
<dbReference type="InterPro" id="IPR003400">
    <property type="entry name" value="ExbD"/>
</dbReference>
<evidence type="ECO:0000313" key="9">
    <source>
        <dbReference type="EMBL" id="NIK88554.1"/>
    </source>
</evidence>
<evidence type="ECO:0000256" key="1">
    <source>
        <dbReference type="ARBA" id="ARBA00004162"/>
    </source>
</evidence>
<keyword evidence="5 8" id="KW-1133">Transmembrane helix</keyword>
<evidence type="ECO:0000256" key="2">
    <source>
        <dbReference type="ARBA" id="ARBA00005811"/>
    </source>
</evidence>
<dbReference type="Proteomes" id="UP000570514">
    <property type="component" value="Unassembled WGS sequence"/>
</dbReference>
<dbReference type="GO" id="GO:0022857">
    <property type="term" value="F:transmembrane transporter activity"/>
    <property type="evidence" value="ECO:0007669"/>
    <property type="project" value="InterPro"/>
</dbReference>
<dbReference type="Pfam" id="PF02472">
    <property type="entry name" value="ExbD"/>
    <property type="match status" value="1"/>
</dbReference>
<comment type="similarity">
    <text evidence="2 7">Belongs to the ExbD/TolR family.</text>
</comment>